<dbReference type="AlphaFoldDB" id="A0A1G2DBN7"/>
<feature type="transmembrane region" description="Helical" evidence="2">
    <location>
        <begin position="96"/>
        <end position="121"/>
    </location>
</feature>
<name>A0A1G2DBN7_9BACT</name>
<organism evidence="3 4">
    <name type="scientific">Candidatus Lloydbacteria bacterium RIFCSPHIGHO2_02_FULL_54_17</name>
    <dbReference type="NCBI Taxonomy" id="1798664"/>
    <lineage>
        <taxon>Bacteria</taxon>
        <taxon>Candidatus Lloydiibacteriota</taxon>
    </lineage>
</organism>
<keyword evidence="2" id="KW-0472">Membrane</keyword>
<evidence type="ECO:0000256" key="2">
    <source>
        <dbReference type="SAM" id="Phobius"/>
    </source>
</evidence>
<dbReference type="Pfam" id="PF19656">
    <property type="entry name" value="DUF6159"/>
    <property type="match status" value="1"/>
</dbReference>
<dbReference type="Proteomes" id="UP000178636">
    <property type="component" value="Unassembled WGS sequence"/>
</dbReference>
<gene>
    <name evidence="3" type="ORF">A3C93_00525</name>
</gene>
<reference evidence="3 4" key="1">
    <citation type="journal article" date="2016" name="Nat. Commun.">
        <title>Thousands of microbial genomes shed light on interconnected biogeochemical processes in an aquifer system.</title>
        <authorList>
            <person name="Anantharaman K."/>
            <person name="Brown C.T."/>
            <person name="Hug L.A."/>
            <person name="Sharon I."/>
            <person name="Castelle C.J."/>
            <person name="Probst A.J."/>
            <person name="Thomas B.C."/>
            <person name="Singh A."/>
            <person name="Wilkins M.J."/>
            <person name="Karaoz U."/>
            <person name="Brodie E.L."/>
            <person name="Williams K.H."/>
            <person name="Hubbard S.S."/>
            <person name="Banfield J.F."/>
        </authorList>
    </citation>
    <scope>NUCLEOTIDE SEQUENCE [LARGE SCALE GENOMIC DNA]</scope>
</reference>
<feature type="transmembrane region" description="Helical" evidence="2">
    <location>
        <begin position="49"/>
        <end position="76"/>
    </location>
</feature>
<sequence length="307" mass="32968">MPPQGTVPQSTYQPSPTSAPLPPLTMGKFKASRAIVRESWAILKQDKEIMWFPVLSAVTSIIALIIMGAALFFLALGGSFEGFSGEGDDTANGLSYVILFVYYLVMFFITNFFQAGIYVIAHGRFNGRDLSFSDGMAGATDKMGKIFAWSFISATVGVILQMIADRSKLIGKIVAGLLGAAWNILTYFSLPSLIIGNTSVENSFKESAAVIRKTWGETIIVNLGVGLFFMLLFFLGLALGVGIVVLVPDLFVGLGVSALFIVYVIGLTVISSALGSIFKLAIYEYATTGKVPQGFSPELVQHAVRAK</sequence>
<feature type="transmembrane region" description="Helical" evidence="2">
    <location>
        <begin position="250"/>
        <end position="270"/>
    </location>
</feature>
<evidence type="ECO:0008006" key="5">
    <source>
        <dbReference type="Google" id="ProtNLM"/>
    </source>
</evidence>
<dbReference type="STRING" id="1798664.A3C93_00525"/>
<accession>A0A1G2DBN7</accession>
<evidence type="ECO:0000313" key="4">
    <source>
        <dbReference type="Proteomes" id="UP000178636"/>
    </source>
</evidence>
<feature type="transmembrane region" description="Helical" evidence="2">
    <location>
        <begin position="170"/>
        <end position="190"/>
    </location>
</feature>
<keyword evidence="2" id="KW-0812">Transmembrane</keyword>
<protein>
    <recommendedName>
        <fullName evidence="5">Glycerophosphoryl diester phosphodiesterase membrane domain-containing protein</fullName>
    </recommendedName>
</protein>
<evidence type="ECO:0000313" key="3">
    <source>
        <dbReference type="EMBL" id="OGZ10882.1"/>
    </source>
</evidence>
<feature type="compositionally biased region" description="Polar residues" evidence="1">
    <location>
        <begin position="1"/>
        <end position="13"/>
    </location>
</feature>
<feature type="transmembrane region" description="Helical" evidence="2">
    <location>
        <begin position="219"/>
        <end position="244"/>
    </location>
</feature>
<dbReference type="EMBL" id="MHLO01000044">
    <property type="protein sequence ID" value="OGZ10882.1"/>
    <property type="molecule type" value="Genomic_DNA"/>
</dbReference>
<proteinExistence type="predicted"/>
<feature type="transmembrane region" description="Helical" evidence="2">
    <location>
        <begin position="146"/>
        <end position="164"/>
    </location>
</feature>
<comment type="caution">
    <text evidence="3">The sequence shown here is derived from an EMBL/GenBank/DDBJ whole genome shotgun (WGS) entry which is preliminary data.</text>
</comment>
<keyword evidence="2" id="KW-1133">Transmembrane helix</keyword>
<feature type="region of interest" description="Disordered" evidence="1">
    <location>
        <begin position="1"/>
        <end position="22"/>
    </location>
</feature>
<dbReference type="InterPro" id="IPR046157">
    <property type="entry name" value="DUF6159"/>
</dbReference>
<evidence type="ECO:0000256" key="1">
    <source>
        <dbReference type="SAM" id="MobiDB-lite"/>
    </source>
</evidence>